<name>A0A5C4YAI2_9DEIO</name>
<proteinExistence type="predicted"/>
<reference evidence="2 3" key="1">
    <citation type="submission" date="2019-06" db="EMBL/GenBank/DDBJ databases">
        <title>Genome sequence of Deinococcus radiopugnans ATCC 19172.</title>
        <authorList>
            <person name="Maclea K.S."/>
            <person name="Maynard C.R."/>
        </authorList>
    </citation>
    <scope>NUCLEOTIDE SEQUENCE [LARGE SCALE GENOMIC DNA]</scope>
    <source>
        <strain evidence="2 3">ATCC 19172</strain>
    </source>
</reference>
<dbReference type="EMBL" id="VDMO01000002">
    <property type="protein sequence ID" value="TNM72561.1"/>
    <property type="molecule type" value="Genomic_DNA"/>
</dbReference>
<accession>A0A5C4YAI2</accession>
<sequence length="231" mass="25489">MPGPYCRCLARCYIAGQVAGVRVGLSPGRPMNAGKAVADFFVEALMPDWLKLRLARAKPLDPAGRWALAASAQLTDLNRHRHDTLNPDPRVDSAQWAMNLSSWWGTEDHDETVAMLEWLAAEGHRVKFRAAAGHDVLAWDLARLINVARWGYAARYLSEAEAWAHILPAAAALRERYRSWEELAGDYVLGHDLWAEGPDEDLTAVTARLLDPANGKSPWNGVAWTLEGTAG</sequence>
<dbReference type="Proteomes" id="UP000313988">
    <property type="component" value="Unassembled WGS sequence"/>
</dbReference>
<feature type="domain" description="DUF1266" evidence="1">
    <location>
        <begin position="136"/>
        <end position="224"/>
    </location>
</feature>
<dbReference type="Pfam" id="PF06889">
    <property type="entry name" value="DUF1266"/>
    <property type="match status" value="1"/>
</dbReference>
<dbReference type="AlphaFoldDB" id="A0A5C4YAI2"/>
<dbReference type="InterPro" id="IPR009677">
    <property type="entry name" value="DUF1266"/>
</dbReference>
<evidence type="ECO:0000259" key="1">
    <source>
        <dbReference type="Pfam" id="PF06889"/>
    </source>
</evidence>
<comment type="caution">
    <text evidence="2">The sequence shown here is derived from an EMBL/GenBank/DDBJ whole genome shotgun (WGS) entry which is preliminary data.</text>
</comment>
<evidence type="ECO:0000313" key="2">
    <source>
        <dbReference type="EMBL" id="TNM72561.1"/>
    </source>
</evidence>
<organism evidence="2 3">
    <name type="scientific">Deinococcus radiopugnans ATCC 19172</name>
    <dbReference type="NCBI Taxonomy" id="585398"/>
    <lineage>
        <taxon>Bacteria</taxon>
        <taxon>Thermotogati</taxon>
        <taxon>Deinococcota</taxon>
        <taxon>Deinococci</taxon>
        <taxon>Deinococcales</taxon>
        <taxon>Deinococcaceae</taxon>
        <taxon>Deinococcus</taxon>
    </lineage>
</organism>
<protein>
    <submittedName>
        <fullName evidence="2">DUF1266 domain-containing protein</fullName>
    </submittedName>
</protein>
<gene>
    <name evidence="2" type="ORF">FHR04_01630</name>
</gene>
<dbReference type="OrthoDB" id="648917at2"/>
<evidence type="ECO:0000313" key="3">
    <source>
        <dbReference type="Proteomes" id="UP000313988"/>
    </source>
</evidence>